<dbReference type="GeneID" id="57359888"/>
<dbReference type="Gene3D" id="3.40.50.2300">
    <property type="match status" value="2"/>
</dbReference>
<dbReference type="Pfam" id="PF13407">
    <property type="entry name" value="Peripla_BP_4"/>
    <property type="match status" value="1"/>
</dbReference>
<evidence type="ECO:0000256" key="2">
    <source>
        <dbReference type="ARBA" id="ARBA00007639"/>
    </source>
</evidence>
<dbReference type="PATRIC" id="fig|1365250.3.peg.2248"/>
<dbReference type="GO" id="GO:0055085">
    <property type="term" value="P:transmembrane transport"/>
    <property type="evidence" value="ECO:0007669"/>
    <property type="project" value="UniProtKB-ARBA"/>
</dbReference>
<keyword evidence="3 4" id="KW-0732">Signal</keyword>
<dbReference type="SUPFAM" id="SSF53822">
    <property type="entry name" value="Periplasmic binding protein-like I"/>
    <property type="match status" value="1"/>
</dbReference>
<keyword evidence="7" id="KW-1185">Reference proteome</keyword>
<dbReference type="Proteomes" id="UP000076643">
    <property type="component" value="Unassembled WGS sequence"/>
</dbReference>
<dbReference type="InterPro" id="IPR028082">
    <property type="entry name" value="Peripla_BP_I"/>
</dbReference>
<gene>
    <name evidence="6" type="ORF">N475_15085</name>
</gene>
<feature type="signal peptide" evidence="4">
    <location>
        <begin position="1"/>
        <end position="21"/>
    </location>
</feature>
<accession>A0A166X1C9</accession>
<evidence type="ECO:0000256" key="1">
    <source>
        <dbReference type="ARBA" id="ARBA00004196"/>
    </source>
</evidence>
<dbReference type="CDD" id="cd06324">
    <property type="entry name" value="PBP1_ABC_sugar_binding-like"/>
    <property type="match status" value="1"/>
</dbReference>
<organism evidence="6 7">
    <name type="scientific">Pseudoalteromonas luteoviolacea DSM 6061</name>
    <dbReference type="NCBI Taxonomy" id="1365250"/>
    <lineage>
        <taxon>Bacteria</taxon>
        <taxon>Pseudomonadati</taxon>
        <taxon>Pseudomonadota</taxon>
        <taxon>Gammaproteobacteria</taxon>
        <taxon>Alteromonadales</taxon>
        <taxon>Pseudoalteromonadaceae</taxon>
        <taxon>Pseudoalteromonas</taxon>
    </lineage>
</organism>
<reference evidence="6 7" key="1">
    <citation type="submission" date="2013-07" db="EMBL/GenBank/DDBJ databases">
        <title>Comparative Genomic and Metabolomic Analysis of Twelve Strains of Pseudoalteromonas luteoviolacea.</title>
        <authorList>
            <person name="Vynne N.G."/>
            <person name="Mansson M."/>
            <person name="Gram L."/>
        </authorList>
    </citation>
    <scope>NUCLEOTIDE SEQUENCE [LARGE SCALE GENOMIC DNA]</scope>
    <source>
        <strain evidence="6 7">DSM 6061</strain>
    </source>
</reference>
<feature type="chain" id="PRO_5007882140" description="Periplasmic binding protein domain-containing protein" evidence="4">
    <location>
        <begin position="22"/>
        <end position="367"/>
    </location>
</feature>
<dbReference type="GO" id="GO:0030246">
    <property type="term" value="F:carbohydrate binding"/>
    <property type="evidence" value="ECO:0007669"/>
    <property type="project" value="UniProtKB-ARBA"/>
</dbReference>
<evidence type="ECO:0000256" key="4">
    <source>
        <dbReference type="SAM" id="SignalP"/>
    </source>
</evidence>
<feature type="domain" description="Periplasmic binding protein" evidence="5">
    <location>
        <begin position="29"/>
        <end position="285"/>
    </location>
</feature>
<name>A0A166X1C9_9GAMM</name>
<evidence type="ECO:0000256" key="3">
    <source>
        <dbReference type="ARBA" id="ARBA00022729"/>
    </source>
</evidence>
<dbReference type="RefSeq" id="WP_227008506.1">
    <property type="nucleotide sequence ID" value="NZ_AQHB01000049.1"/>
</dbReference>
<evidence type="ECO:0000313" key="7">
    <source>
        <dbReference type="Proteomes" id="UP000076643"/>
    </source>
</evidence>
<dbReference type="EMBL" id="AUYB01000100">
    <property type="protein sequence ID" value="KZN39134.1"/>
    <property type="molecule type" value="Genomic_DNA"/>
</dbReference>
<dbReference type="STRING" id="43657.S4054249_22105"/>
<dbReference type="GO" id="GO:0030313">
    <property type="term" value="C:cell envelope"/>
    <property type="evidence" value="ECO:0007669"/>
    <property type="project" value="UniProtKB-SubCell"/>
</dbReference>
<evidence type="ECO:0000259" key="5">
    <source>
        <dbReference type="Pfam" id="PF13407"/>
    </source>
</evidence>
<comment type="subcellular location">
    <subcellularLocation>
        <location evidence="1">Cell envelope</location>
    </subcellularLocation>
</comment>
<protein>
    <recommendedName>
        <fullName evidence="5">Periplasmic binding protein domain-containing protein</fullName>
    </recommendedName>
</protein>
<evidence type="ECO:0000313" key="6">
    <source>
        <dbReference type="EMBL" id="KZN39134.1"/>
    </source>
</evidence>
<dbReference type="AlphaFoldDB" id="A0A166X1C9"/>
<comment type="similarity">
    <text evidence="2">Belongs to the bacterial solute-binding protein 2 family.</text>
</comment>
<dbReference type="PANTHER" id="PTHR46847:SF2">
    <property type="entry name" value="ABC TRANSPORTER SUGAR-BINDING PROTEIN"/>
    <property type="match status" value="1"/>
</dbReference>
<sequence length="367" mass="41575">MTLFRVVLIFAVLVCSPACLAKPGFSVLFVNPSLAGEPFWGKVQKITEEACKQLGVNIDVIYGDGNRHIQLAELKKYLDYRASPDYVILMLYPGGAEQTLTMLDNYGIKFITLEQTITGMEKEEIGFPKQRFEHWLGEIYFDNYQAGFDLAKSLHDRVKANGYKGNVNGLAINGHYGSESDKRNQGAADYFKSAGVKLQQTVHASWSKEQAYTKTKRLFKRYPNTQLIWSASDLMAMGAQTAIRQLNKEGSKVAIGGFDWLSDSLSLIQQGHLSASVGGHFMMGGWALVSIFDYHHGNKYWLNNSQITFELSSITQDNIDEYIWISNNPDWSRIDYKQFSILDKKLTQYDFSPKYLKQSKTQSVILE</sequence>
<proteinExistence type="inferred from homology"/>
<dbReference type="InterPro" id="IPR025997">
    <property type="entry name" value="SBP_2_dom"/>
</dbReference>
<dbReference type="PANTHER" id="PTHR46847">
    <property type="entry name" value="D-ALLOSE-BINDING PERIPLASMIC PROTEIN-RELATED"/>
    <property type="match status" value="1"/>
</dbReference>
<comment type="caution">
    <text evidence="6">The sequence shown here is derived from an EMBL/GenBank/DDBJ whole genome shotgun (WGS) entry which is preliminary data.</text>
</comment>